<proteinExistence type="predicted"/>
<comment type="caution">
    <text evidence="1">The sequence shown here is derived from an EMBL/GenBank/DDBJ whole genome shotgun (WGS) entry which is preliminary data.</text>
</comment>
<protein>
    <submittedName>
        <fullName evidence="1">Uncharacterized protein</fullName>
    </submittedName>
</protein>
<keyword evidence="2" id="KW-1185">Reference proteome</keyword>
<dbReference type="AlphaFoldDB" id="A0A9W4UE17"/>
<dbReference type="EMBL" id="CAOQHR010000004">
    <property type="protein sequence ID" value="CAI6333984.1"/>
    <property type="molecule type" value="Genomic_DNA"/>
</dbReference>
<organism evidence="1 2">
    <name type="scientific">Periconia digitata</name>
    <dbReference type="NCBI Taxonomy" id="1303443"/>
    <lineage>
        <taxon>Eukaryota</taxon>
        <taxon>Fungi</taxon>
        <taxon>Dikarya</taxon>
        <taxon>Ascomycota</taxon>
        <taxon>Pezizomycotina</taxon>
        <taxon>Dothideomycetes</taxon>
        <taxon>Pleosporomycetidae</taxon>
        <taxon>Pleosporales</taxon>
        <taxon>Massarineae</taxon>
        <taxon>Periconiaceae</taxon>
        <taxon>Periconia</taxon>
    </lineage>
</organism>
<dbReference type="Proteomes" id="UP001152607">
    <property type="component" value="Unassembled WGS sequence"/>
</dbReference>
<accession>A0A9W4UE17</accession>
<reference evidence="1" key="1">
    <citation type="submission" date="2023-01" db="EMBL/GenBank/DDBJ databases">
        <authorList>
            <person name="Van Ghelder C."/>
            <person name="Rancurel C."/>
        </authorList>
    </citation>
    <scope>NUCLEOTIDE SEQUENCE</scope>
    <source>
        <strain evidence="1">CNCM I-4278</strain>
    </source>
</reference>
<gene>
    <name evidence="1" type="ORF">PDIGIT_LOCUS7036</name>
</gene>
<name>A0A9W4UE17_9PLEO</name>
<evidence type="ECO:0000313" key="2">
    <source>
        <dbReference type="Proteomes" id="UP001152607"/>
    </source>
</evidence>
<sequence>MVLHRSTSEVDSGVSKKKLVVGITKYRDLRRPGNIHVAFLSCFEVAHLHSARMHLTQKRHMVLRDRLGRTHTVDGIPVWSMHLSISTCTCTFLPRATANHCSGMYAPHATKPIERVCAPIDEYN</sequence>
<evidence type="ECO:0000313" key="1">
    <source>
        <dbReference type="EMBL" id="CAI6333984.1"/>
    </source>
</evidence>